<sequence>MNAGIERPEQSIFSDIPMFRSGASGLAWRWLGIEAGSL</sequence>
<dbReference type="Proteomes" id="UP000015042">
    <property type="component" value="Chromosome"/>
</dbReference>
<reference evidence="1 2" key="1">
    <citation type="submission" date="2013-07" db="EMBL/GenBank/DDBJ databases">
        <title>Genome sequence of Salmonella bongori N268-08 - a rare clinical isolate.</title>
        <authorList>
            <person name="Marti R."/>
            <person name="Hagens S."/>
            <person name="Loessner M.J."/>
            <person name="Klumpp J."/>
        </authorList>
    </citation>
    <scope>NUCLEOTIDE SEQUENCE [LARGE SCALE GENOMIC DNA]</scope>
    <source>
        <strain evidence="1 2">N268-08</strain>
    </source>
</reference>
<protein>
    <submittedName>
        <fullName evidence="1">Uncharacterized protein</fullName>
    </submittedName>
</protein>
<accession>S5N9U8</accession>
<gene>
    <name evidence="1" type="ORF">A464_2190</name>
</gene>
<name>S5N9U8_SALBN</name>
<dbReference type="AlphaFoldDB" id="S5N9U8"/>
<proteinExistence type="predicted"/>
<dbReference type="EMBL" id="CP006608">
    <property type="protein sequence ID" value="AGR59375.1"/>
    <property type="molecule type" value="Genomic_DNA"/>
</dbReference>
<evidence type="ECO:0000313" key="1">
    <source>
        <dbReference type="EMBL" id="AGR59375.1"/>
    </source>
</evidence>
<evidence type="ECO:0000313" key="2">
    <source>
        <dbReference type="Proteomes" id="UP000015042"/>
    </source>
</evidence>
<dbReference type="PATRIC" id="fig|1197719.3.peg.2183"/>
<organism evidence="1 2">
    <name type="scientific">Salmonella bongori N268-08</name>
    <dbReference type="NCBI Taxonomy" id="1197719"/>
    <lineage>
        <taxon>Bacteria</taxon>
        <taxon>Pseudomonadati</taxon>
        <taxon>Pseudomonadota</taxon>
        <taxon>Gammaproteobacteria</taxon>
        <taxon>Enterobacterales</taxon>
        <taxon>Enterobacteriaceae</taxon>
        <taxon>Salmonella</taxon>
    </lineage>
</organism>
<dbReference type="HOGENOM" id="CLU_3332648_0_0_6"/>
<dbReference type="KEGG" id="sbz:A464_2190"/>